<proteinExistence type="predicted"/>
<evidence type="ECO:0000313" key="2">
    <source>
        <dbReference type="Proteomes" id="UP001062846"/>
    </source>
</evidence>
<organism evidence="1 2">
    <name type="scientific">Rhododendron molle</name>
    <name type="common">Chinese azalea</name>
    <name type="synonym">Azalea mollis</name>
    <dbReference type="NCBI Taxonomy" id="49168"/>
    <lineage>
        <taxon>Eukaryota</taxon>
        <taxon>Viridiplantae</taxon>
        <taxon>Streptophyta</taxon>
        <taxon>Embryophyta</taxon>
        <taxon>Tracheophyta</taxon>
        <taxon>Spermatophyta</taxon>
        <taxon>Magnoliopsida</taxon>
        <taxon>eudicotyledons</taxon>
        <taxon>Gunneridae</taxon>
        <taxon>Pentapetalae</taxon>
        <taxon>asterids</taxon>
        <taxon>Ericales</taxon>
        <taxon>Ericaceae</taxon>
        <taxon>Ericoideae</taxon>
        <taxon>Rhodoreae</taxon>
        <taxon>Rhododendron</taxon>
    </lineage>
</organism>
<sequence>MFTGKKPTDTMFNGSRTLHNFVEMAMAEQVANIADPTLFQQVETGETSSSINSSQNQSPASIHQVQECLTSILKLGIACSEELPRDRPDIKEVVTQLHVIKNGTRLGVGSTRKVGELDMQLDHVQLSIGHVYVFFSFFLLLEIGASGLMVSLKVSVDITTLGCAAYRFG</sequence>
<dbReference type="EMBL" id="CM046393">
    <property type="protein sequence ID" value="KAI8551316.1"/>
    <property type="molecule type" value="Genomic_DNA"/>
</dbReference>
<reference evidence="1" key="1">
    <citation type="submission" date="2022-02" db="EMBL/GenBank/DDBJ databases">
        <title>Plant Genome Project.</title>
        <authorList>
            <person name="Zhang R.-G."/>
        </authorList>
    </citation>
    <scope>NUCLEOTIDE SEQUENCE</scope>
    <source>
        <strain evidence="1">AT1</strain>
    </source>
</reference>
<protein>
    <submittedName>
        <fullName evidence="1">Uncharacterized protein</fullName>
    </submittedName>
</protein>
<gene>
    <name evidence="1" type="ORF">RHMOL_Rhmol06G0176700</name>
</gene>
<keyword evidence="2" id="KW-1185">Reference proteome</keyword>
<comment type="caution">
    <text evidence="1">The sequence shown here is derived from an EMBL/GenBank/DDBJ whole genome shotgun (WGS) entry which is preliminary data.</text>
</comment>
<accession>A0ACC0NEN1</accession>
<evidence type="ECO:0000313" key="1">
    <source>
        <dbReference type="EMBL" id="KAI8551316.1"/>
    </source>
</evidence>
<name>A0ACC0NEN1_RHOML</name>
<dbReference type="Proteomes" id="UP001062846">
    <property type="component" value="Chromosome 6"/>
</dbReference>